<feature type="region of interest" description="Disordered" evidence="1">
    <location>
        <begin position="1"/>
        <end position="40"/>
    </location>
</feature>
<sequence>MPARIRSPVPPRVSSTKEANSSISKPTYRLNRSPVRKAFDTPAVSTRKVGWKIEIGVSRRRCSSSWPSEKSRTSRQITDDTSSSSVESRSATSEMPCGAGQPAIRATCVPTRSARYASTAATATISARTVTDTARWAFGRRPRIRVTPAPKRASRIGIGTSQVIDPPPPFLSR</sequence>
<feature type="compositionally biased region" description="Polar residues" evidence="1">
    <location>
        <begin position="13"/>
        <end position="25"/>
    </location>
</feature>
<organism evidence="2">
    <name type="scientific">bioreactor metagenome</name>
    <dbReference type="NCBI Taxonomy" id="1076179"/>
    <lineage>
        <taxon>unclassified sequences</taxon>
        <taxon>metagenomes</taxon>
        <taxon>ecological metagenomes</taxon>
    </lineage>
</organism>
<evidence type="ECO:0000256" key="1">
    <source>
        <dbReference type="SAM" id="MobiDB-lite"/>
    </source>
</evidence>
<gene>
    <name evidence="2" type="ORF">SDC9_89980</name>
</gene>
<accession>A0A644ZRB8</accession>
<comment type="caution">
    <text evidence="2">The sequence shown here is derived from an EMBL/GenBank/DDBJ whole genome shotgun (WGS) entry which is preliminary data.</text>
</comment>
<feature type="compositionally biased region" description="Low complexity" evidence="1">
    <location>
        <begin position="82"/>
        <end position="93"/>
    </location>
</feature>
<dbReference type="EMBL" id="VSSQ01010054">
    <property type="protein sequence ID" value="MPM43307.1"/>
    <property type="molecule type" value="Genomic_DNA"/>
</dbReference>
<feature type="compositionally biased region" description="Polar residues" evidence="1">
    <location>
        <begin position="63"/>
        <end position="81"/>
    </location>
</feature>
<reference evidence="2" key="1">
    <citation type="submission" date="2019-08" db="EMBL/GenBank/DDBJ databases">
        <authorList>
            <person name="Kucharzyk K."/>
            <person name="Murdoch R.W."/>
            <person name="Higgins S."/>
            <person name="Loffler F."/>
        </authorList>
    </citation>
    <scope>NUCLEOTIDE SEQUENCE</scope>
</reference>
<name>A0A644ZRB8_9ZZZZ</name>
<dbReference type="AlphaFoldDB" id="A0A644ZRB8"/>
<evidence type="ECO:0000313" key="2">
    <source>
        <dbReference type="EMBL" id="MPM43307.1"/>
    </source>
</evidence>
<protein>
    <submittedName>
        <fullName evidence="2">Uncharacterized protein</fullName>
    </submittedName>
</protein>
<feature type="region of interest" description="Disordered" evidence="1">
    <location>
        <begin position="141"/>
        <end position="173"/>
    </location>
</feature>
<feature type="region of interest" description="Disordered" evidence="1">
    <location>
        <begin position="59"/>
        <end position="103"/>
    </location>
</feature>
<proteinExistence type="predicted"/>